<sequence>MLSSDNSATNKCVDIPKNFPLCYGIQYSSMRLPNLLDHETLDEIIEQSTAWQSLVQLHCNPNTQLFLCSVFAPVCLPNLDKPIKPCKSLCEEVQSNCESRMQQYGFPWPEMLRCDRFEDNDMCIKPHNAASARHNPVCKSCSQASTFENILDNFCRASVVLRARVRPLNETHIIVRKGRSFKGPTFDRKRTPAHERLVKISDVNSDGTPCPCPITKGNFLLMANETDNGQFIAKLILPWKQDKNFKSAIRRFRAVDCTTLGREIRESVLRQSYKRKVPNYY</sequence>
<dbReference type="Proteomes" id="UP000887580">
    <property type="component" value="Unplaced"/>
</dbReference>
<proteinExistence type="predicted"/>
<name>A0AC35FL23_9BILA</name>
<evidence type="ECO:0000313" key="2">
    <source>
        <dbReference type="WBParaSite" id="PS1159_v2.g18217.t1"/>
    </source>
</evidence>
<organism evidence="1 2">
    <name type="scientific">Panagrolaimus sp. PS1159</name>
    <dbReference type="NCBI Taxonomy" id="55785"/>
    <lineage>
        <taxon>Eukaryota</taxon>
        <taxon>Metazoa</taxon>
        <taxon>Ecdysozoa</taxon>
        <taxon>Nematoda</taxon>
        <taxon>Chromadorea</taxon>
        <taxon>Rhabditida</taxon>
        <taxon>Tylenchina</taxon>
        <taxon>Panagrolaimomorpha</taxon>
        <taxon>Panagrolaimoidea</taxon>
        <taxon>Panagrolaimidae</taxon>
        <taxon>Panagrolaimus</taxon>
    </lineage>
</organism>
<dbReference type="WBParaSite" id="PS1159_v2.g18217.t1">
    <property type="protein sequence ID" value="PS1159_v2.g18217.t1"/>
    <property type="gene ID" value="PS1159_v2.g18217"/>
</dbReference>
<reference evidence="2" key="1">
    <citation type="submission" date="2022-11" db="UniProtKB">
        <authorList>
            <consortium name="WormBaseParasite"/>
        </authorList>
    </citation>
    <scope>IDENTIFICATION</scope>
</reference>
<accession>A0AC35FL23</accession>
<protein>
    <submittedName>
        <fullName evidence="2">Secreted frizzled-related protein 1</fullName>
    </submittedName>
</protein>
<evidence type="ECO:0000313" key="1">
    <source>
        <dbReference type="Proteomes" id="UP000887580"/>
    </source>
</evidence>